<dbReference type="EMBL" id="CAJOBS010012781">
    <property type="protein sequence ID" value="CAF4949791.1"/>
    <property type="molecule type" value="Genomic_DNA"/>
</dbReference>
<organism evidence="1 2">
    <name type="scientific">Rotaria socialis</name>
    <dbReference type="NCBI Taxonomy" id="392032"/>
    <lineage>
        <taxon>Eukaryota</taxon>
        <taxon>Metazoa</taxon>
        <taxon>Spiralia</taxon>
        <taxon>Gnathifera</taxon>
        <taxon>Rotifera</taxon>
        <taxon>Eurotatoria</taxon>
        <taxon>Bdelloidea</taxon>
        <taxon>Philodinida</taxon>
        <taxon>Philodinidae</taxon>
        <taxon>Rotaria</taxon>
    </lineage>
</organism>
<reference evidence="1" key="1">
    <citation type="submission" date="2021-02" db="EMBL/GenBank/DDBJ databases">
        <authorList>
            <person name="Nowell W R."/>
        </authorList>
    </citation>
    <scope>NUCLEOTIDE SEQUENCE</scope>
</reference>
<proteinExistence type="predicted"/>
<evidence type="ECO:0000313" key="1">
    <source>
        <dbReference type="EMBL" id="CAF4949791.1"/>
    </source>
</evidence>
<accession>A0A821XV53</accession>
<name>A0A821XV53_9BILA</name>
<gene>
    <name evidence="1" type="ORF">TOA249_LOCUS33819</name>
</gene>
<comment type="caution">
    <text evidence="1">The sequence shown here is derived from an EMBL/GenBank/DDBJ whole genome shotgun (WGS) entry which is preliminary data.</text>
</comment>
<feature type="non-terminal residue" evidence="1">
    <location>
        <position position="41"/>
    </location>
</feature>
<dbReference type="AlphaFoldDB" id="A0A821XV53"/>
<protein>
    <submittedName>
        <fullName evidence="1">Uncharacterized protein</fullName>
    </submittedName>
</protein>
<dbReference type="Proteomes" id="UP000663838">
    <property type="component" value="Unassembled WGS sequence"/>
</dbReference>
<sequence>MTESSVPEAKPSAWFSNFGLTPNLTNTLTSLSSSIVDATSK</sequence>
<evidence type="ECO:0000313" key="2">
    <source>
        <dbReference type="Proteomes" id="UP000663838"/>
    </source>
</evidence>